<dbReference type="InterPro" id="IPR013088">
    <property type="entry name" value="Znf_NHR/GATA"/>
</dbReference>
<dbReference type="OrthoDB" id="5771769at2759"/>
<dbReference type="PRINTS" id="PR00047">
    <property type="entry name" value="STROIDFINGER"/>
</dbReference>
<evidence type="ECO:0000256" key="3">
    <source>
        <dbReference type="ARBA" id="ARBA00022771"/>
    </source>
</evidence>
<feature type="non-terminal residue" evidence="13">
    <location>
        <position position="847"/>
    </location>
</feature>
<proteinExistence type="predicted"/>
<evidence type="ECO:0000256" key="6">
    <source>
        <dbReference type="ARBA" id="ARBA00023125"/>
    </source>
</evidence>
<keyword evidence="4" id="KW-0862">Zinc</keyword>
<dbReference type="Pfam" id="PF00105">
    <property type="entry name" value="zf-C4"/>
    <property type="match status" value="1"/>
</dbReference>
<evidence type="ECO:0000256" key="7">
    <source>
        <dbReference type="ARBA" id="ARBA00023163"/>
    </source>
</evidence>
<evidence type="ECO:0000259" key="12">
    <source>
        <dbReference type="PROSITE" id="PS51843"/>
    </source>
</evidence>
<comment type="caution">
    <text evidence="13">The sequence shown here is derived from an EMBL/GenBank/DDBJ whole genome shotgun (WGS) entry which is preliminary data.</text>
</comment>
<dbReference type="SUPFAM" id="SSF57716">
    <property type="entry name" value="Glucocorticoid receptor-like (DNA-binding domain)"/>
    <property type="match status" value="1"/>
</dbReference>
<keyword evidence="14" id="KW-1185">Reference proteome</keyword>
<feature type="domain" description="Nuclear receptor" evidence="11">
    <location>
        <begin position="137"/>
        <end position="212"/>
    </location>
</feature>
<gene>
    <name evidence="13" type="primary">nhr-25</name>
    <name evidence="13" type="ORF">T11_9372</name>
</gene>
<evidence type="ECO:0000259" key="11">
    <source>
        <dbReference type="PROSITE" id="PS51030"/>
    </source>
</evidence>
<dbReference type="PANTHER" id="PTHR24086">
    <property type="entry name" value="NUCLEAR RECEPTOR SUBFAMILY 5 GROUP A"/>
    <property type="match status" value="1"/>
</dbReference>
<accession>A0A0V1HRR2</accession>
<dbReference type="CDD" id="cd07167">
    <property type="entry name" value="NR_DBD_Lrh-1_like"/>
    <property type="match status" value="1"/>
</dbReference>
<dbReference type="PROSITE" id="PS00031">
    <property type="entry name" value="NUCLEAR_REC_DBD_1"/>
    <property type="match status" value="1"/>
</dbReference>
<reference evidence="13 14" key="1">
    <citation type="submission" date="2015-01" db="EMBL/GenBank/DDBJ databases">
        <title>Evolution of Trichinella species and genotypes.</title>
        <authorList>
            <person name="Korhonen P.K."/>
            <person name="Edoardo P."/>
            <person name="Giuseppe L.R."/>
            <person name="Gasser R.B."/>
        </authorList>
    </citation>
    <scope>NUCLEOTIDE SEQUENCE [LARGE SCALE GENOMIC DNA]</scope>
    <source>
        <strain evidence="13">ISS1029</strain>
    </source>
</reference>
<keyword evidence="7" id="KW-0804">Transcription</keyword>
<keyword evidence="8 13" id="KW-0675">Receptor</keyword>
<dbReference type="FunFam" id="3.30.50.10:FF:000006">
    <property type="entry name" value="Nuclear receptor subfamily 5 group A member"/>
    <property type="match status" value="1"/>
</dbReference>
<evidence type="ECO:0000256" key="5">
    <source>
        <dbReference type="ARBA" id="ARBA00023015"/>
    </source>
</evidence>
<dbReference type="STRING" id="268475.A0A0V1HRR2"/>
<dbReference type="GO" id="GO:0004879">
    <property type="term" value="F:nuclear receptor activity"/>
    <property type="evidence" value="ECO:0007669"/>
    <property type="project" value="InterPro"/>
</dbReference>
<evidence type="ECO:0000256" key="9">
    <source>
        <dbReference type="ARBA" id="ARBA00023242"/>
    </source>
</evidence>
<keyword evidence="3" id="KW-0863">Zinc-finger</keyword>
<dbReference type="PROSITE" id="PS51843">
    <property type="entry name" value="NR_LBD"/>
    <property type="match status" value="1"/>
</dbReference>
<dbReference type="AlphaFoldDB" id="A0A0V1HRR2"/>
<organism evidence="13 14">
    <name type="scientific">Trichinella zimbabwensis</name>
    <dbReference type="NCBI Taxonomy" id="268475"/>
    <lineage>
        <taxon>Eukaryota</taxon>
        <taxon>Metazoa</taxon>
        <taxon>Ecdysozoa</taxon>
        <taxon>Nematoda</taxon>
        <taxon>Enoplea</taxon>
        <taxon>Dorylaimia</taxon>
        <taxon>Trichinellida</taxon>
        <taxon>Trichinellidae</taxon>
        <taxon>Trichinella</taxon>
    </lineage>
</organism>
<dbReference type="InterPro" id="IPR001628">
    <property type="entry name" value="Znf_hrmn_rcpt"/>
</dbReference>
<evidence type="ECO:0000256" key="1">
    <source>
        <dbReference type="ARBA" id="ARBA00004123"/>
    </source>
</evidence>
<dbReference type="SMART" id="SM00399">
    <property type="entry name" value="ZnF_C4"/>
    <property type="match status" value="1"/>
</dbReference>
<evidence type="ECO:0000256" key="4">
    <source>
        <dbReference type="ARBA" id="ARBA00022833"/>
    </source>
</evidence>
<keyword evidence="2" id="KW-0479">Metal-binding</keyword>
<dbReference type="PANTHER" id="PTHR24086:SF15">
    <property type="entry name" value="NUCLEAR HORMONE RECEPTOR FTZ-F1"/>
    <property type="match status" value="1"/>
</dbReference>
<comment type="subcellular location">
    <subcellularLocation>
        <location evidence="1">Nucleus</location>
    </subcellularLocation>
</comment>
<dbReference type="GO" id="GO:0008270">
    <property type="term" value="F:zinc ion binding"/>
    <property type="evidence" value="ECO:0007669"/>
    <property type="project" value="UniProtKB-KW"/>
</dbReference>
<evidence type="ECO:0000313" key="13">
    <source>
        <dbReference type="EMBL" id="KRZ12325.1"/>
    </source>
</evidence>
<evidence type="ECO:0000256" key="10">
    <source>
        <dbReference type="SAM" id="MobiDB-lite"/>
    </source>
</evidence>
<keyword evidence="9" id="KW-0539">Nucleus</keyword>
<dbReference type="InterPro" id="IPR016355">
    <property type="entry name" value="NR5-like"/>
</dbReference>
<feature type="region of interest" description="Disordered" evidence="10">
    <location>
        <begin position="308"/>
        <end position="341"/>
    </location>
</feature>
<dbReference type="GO" id="GO:0005634">
    <property type="term" value="C:nucleus"/>
    <property type="evidence" value="ECO:0007669"/>
    <property type="project" value="UniProtKB-SubCell"/>
</dbReference>
<dbReference type="Proteomes" id="UP000055024">
    <property type="component" value="Unassembled WGS sequence"/>
</dbReference>
<dbReference type="PROSITE" id="PS51030">
    <property type="entry name" value="NUCLEAR_REC_DBD_2"/>
    <property type="match status" value="1"/>
</dbReference>
<evidence type="ECO:0000256" key="2">
    <source>
        <dbReference type="ARBA" id="ARBA00022723"/>
    </source>
</evidence>
<keyword evidence="5" id="KW-0805">Transcription regulation</keyword>
<dbReference type="SUPFAM" id="SSF48508">
    <property type="entry name" value="Nuclear receptor ligand-binding domain"/>
    <property type="match status" value="2"/>
</dbReference>
<dbReference type="GO" id="GO:0043565">
    <property type="term" value="F:sequence-specific DNA binding"/>
    <property type="evidence" value="ECO:0007669"/>
    <property type="project" value="InterPro"/>
</dbReference>
<dbReference type="Gene3D" id="1.10.565.10">
    <property type="entry name" value="Retinoid X Receptor"/>
    <property type="match status" value="2"/>
</dbReference>
<name>A0A0V1HRR2_9BILA</name>
<keyword evidence="6" id="KW-0238">DNA-binding</keyword>
<feature type="domain" description="NR LBD" evidence="12">
    <location>
        <begin position="596"/>
        <end position="827"/>
    </location>
</feature>
<sequence>MTYRKVKCKNEYSTDKGRQSFEASGPCSEPICCLTDFLGAFFDRTNGLTLGSNREPSAVSSMLLRPSRLFEFISFYSSLVYLADCNANCAATLEPVNGKMLAAAAPMAPQSLNVGRAKIASSSASSASSAASSTFIQDCCPVCGDKVSGYHYGLLTCESCKGFFKRTVQNKKVYQCSADQNCPIDKTCRKRCPHCRFQKCLKVGMKIEAVREDRMRGGRNKFGSMYKRDRARRMQAYQRIGLDGSNGANGSSLQFTSNNGLPHQHVVRHQDQLVTSSSPLGTEKSMCSADKLSPYRCSSVVYEQNVQSPTLSSSTHSPPNGFYQSQLAAQQQPQQQSTTALVPSASDYFGQSGNVAPLQAVSYVPNCDNVAALLSAGCLEELRTWPTAACGTGQSGPLAATAGAYCNLNGVKQENLKVSDPVPFDPDHGFGTAALSTLGFGDYANVAAYGENGFLQGRGAMLAAQPPSSTPYPGYAKTRSAYEPCLGNGAALPLCPIPTSKAFQMNLGPGYATTGQPGTPTYAAVHGFSLAAAAAAAANIVPHPDRRPAPTSPIVCELLEQLSQSVCDSPAWQYDMDESCDKQTQADSFSAVCQCVDQELFKQVEWAKSSPHFKELSLFHIVTCSVDVMMMLIIDICIMHMMTIMITLTKKKNSFYFLQLDDQMLLLQSVWAELHVLDFTYYRLQGKLPDTVSFKTGHRLKATSVALLALTEGRSEWDKLCNQLNAIGFDRYDYVAIKYLTLLNPNYSKLRNKALVIEGRQRIREAWLEYRRSMVQDGNTSEIPVQFQNCMEKMRSLGLRGEQYLYYKMLSGHVSKGLLTEMLVNYGSRMQQDTAPVDSDIRPKLEL</sequence>
<evidence type="ECO:0000256" key="8">
    <source>
        <dbReference type="ARBA" id="ARBA00023170"/>
    </source>
</evidence>
<dbReference type="InterPro" id="IPR035500">
    <property type="entry name" value="NHR-like_dom_sf"/>
</dbReference>
<protein>
    <submittedName>
        <fullName evidence="13">Nuclear hormone receptor family member nhr-25</fullName>
    </submittedName>
</protein>
<dbReference type="InterPro" id="IPR000536">
    <property type="entry name" value="Nucl_hrmn_rcpt_lig-bd"/>
</dbReference>
<evidence type="ECO:0000313" key="14">
    <source>
        <dbReference type="Proteomes" id="UP000055024"/>
    </source>
</evidence>
<dbReference type="Gene3D" id="3.30.50.10">
    <property type="entry name" value="Erythroid Transcription Factor GATA-1, subunit A"/>
    <property type="match status" value="1"/>
</dbReference>
<dbReference type="EMBL" id="JYDP01000041">
    <property type="protein sequence ID" value="KRZ12325.1"/>
    <property type="molecule type" value="Genomic_DNA"/>
</dbReference>